<comment type="caution">
    <text evidence="2">The sequence shown here is derived from an EMBL/GenBank/DDBJ whole genome shotgun (WGS) entry which is preliminary data.</text>
</comment>
<gene>
    <name evidence="2" type="ORF">BDP27DRAFT_969168</name>
</gene>
<dbReference type="AlphaFoldDB" id="A0A9P5UE81"/>
<proteinExistence type="predicted"/>
<reference evidence="2" key="1">
    <citation type="submission" date="2020-11" db="EMBL/GenBank/DDBJ databases">
        <authorList>
            <consortium name="DOE Joint Genome Institute"/>
            <person name="Ahrendt S."/>
            <person name="Riley R."/>
            <person name="Andreopoulos W."/>
            <person name="Labutti K."/>
            <person name="Pangilinan J."/>
            <person name="Ruiz-Duenas F.J."/>
            <person name="Barrasa J.M."/>
            <person name="Sanchez-Garcia M."/>
            <person name="Camarero S."/>
            <person name="Miyauchi S."/>
            <person name="Serrano A."/>
            <person name="Linde D."/>
            <person name="Babiker R."/>
            <person name="Drula E."/>
            <person name="Ayuso-Fernandez I."/>
            <person name="Pacheco R."/>
            <person name="Padilla G."/>
            <person name="Ferreira P."/>
            <person name="Barriuso J."/>
            <person name="Kellner H."/>
            <person name="Castanera R."/>
            <person name="Alfaro M."/>
            <person name="Ramirez L."/>
            <person name="Pisabarro A.G."/>
            <person name="Kuo A."/>
            <person name="Tritt A."/>
            <person name="Lipzen A."/>
            <person name="He G."/>
            <person name="Yan M."/>
            <person name="Ng V."/>
            <person name="Cullen D."/>
            <person name="Martin F."/>
            <person name="Rosso M.-N."/>
            <person name="Henrissat B."/>
            <person name="Hibbett D."/>
            <person name="Martinez A.T."/>
            <person name="Grigoriev I.V."/>
        </authorList>
    </citation>
    <scope>NUCLEOTIDE SEQUENCE</scope>
    <source>
        <strain evidence="2">AH 40177</strain>
    </source>
</reference>
<sequence>MILTFLLPVALAVTSFAADITCSPVVNGTLQLVMPDNEDITRTGVTFGGPNYVVNGVEARLLKIFNTENAQFSFNACNSKFMGWEQIYSEFGTTFLYGQLQDVTSGLCVTASQLGEYVTTEFYASDCSVLDNESQLYQFFRIEILASVNGAQDQTPTIAFIGGTPSSNPDGAEIYSYNFSRDDLTSDDSLPDVVATNPRTDNSDLGFFAPEYAF</sequence>
<evidence type="ECO:0000313" key="2">
    <source>
        <dbReference type="EMBL" id="KAF9075964.1"/>
    </source>
</evidence>
<organism evidence="2 3">
    <name type="scientific">Rhodocollybia butyracea</name>
    <dbReference type="NCBI Taxonomy" id="206335"/>
    <lineage>
        <taxon>Eukaryota</taxon>
        <taxon>Fungi</taxon>
        <taxon>Dikarya</taxon>
        <taxon>Basidiomycota</taxon>
        <taxon>Agaricomycotina</taxon>
        <taxon>Agaricomycetes</taxon>
        <taxon>Agaricomycetidae</taxon>
        <taxon>Agaricales</taxon>
        <taxon>Marasmiineae</taxon>
        <taxon>Omphalotaceae</taxon>
        <taxon>Rhodocollybia</taxon>
    </lineage>
</organism>
<accession>A0A9P5UE81</accession>
<evidence type="ECO:0000313" key="3">
    <source>
        <dbReference type="Proteomes" id="UP000772434"/>
    </source>
</evidence>
<dbReference type="Proteomes" id="UP000772434">
    <property type="component" value="Unassembled WGS sequence"/>
</dbReference>
<keyword evidence="3" id="KW-1185">Reference proteome</keyword>
<feature type="chain" id="PRO_5040476717" evidence="1">
    <location>
        <begin position="18"/>
        <end position="214"/>
    </location>
</feature>
<evidence type="ECO:0000256" key="1">
    <source>
        <dbReference type="SAM" id="SignalP"/>
    </source>
</evidence>
<dbReference type="EMBL" id="JADNRY010000008">
    <property type="protein sequence ID" value="KAF9075964.1"/>
    <property type="molecule type" value="Genomic_DNA"/>
</dbReference>
<protein>
    <submittedName>
        <fullName evidence="2">Uncharacterized protein</fullName>
    </submittedName>
</protein>
<feature type="signal peptide" evidence="1">
    <location>
        <begin position="1"/>
        <end position="17"/>
    </location>
</feature>
<dbReference type="OrthoDB" id="2842108at2759"/>
<keyword evidence="1" id="KW-0732">Signal</keyword>
<name>A0A9P5UE81_9AGAR</name>